<evidence type="ECO:0000313" key="2">
    <source>
        <dbReference type="EMBL" id="GES06711.1"/>
    </source>
</evidence>
<dbReference type="InterPro" id="IPR036220">
    <property type="entry name" value="UDP-Glc/GDP-Man_DH_C_sf"/>
</dbReference>
<proteinExistence type="predicted"/>
<dbReference type="Pfam" id="PF03720">
    <property type="entry name" value="UDPG_MGDP_dh_C"/>
    <property type="match status" value="1"/>
</dbReference>
<comment type="caution">
    <text evidence="2">The sequence shown here is derived from an EMBL/GenBank/DDBJ whole genome shotgun (WGS) entry which is preliminary data.</text>
</comment>
<gene>
    <name evidence="2" type="ORF">Amac_003060</name>
</gene>
<dbReference type="PANTHER" id="PTHR43750">
    <property type="entry name" value="UDP-GLUCOSE 6-DEHYDROGENASE TUAD"/>
    <property type="match status" value="1"/>
</dbReference>
<dbReference type="SMART" id="SM00984">
    <property type="entry name" value="UDPG_MGDP_dh_C"/>
    <property type="match status" value="1"/>
</dbReference>
<dbReference type="EMBL" id="BLAE01000003">
    <property type="protein sequence ID" value="GES06711.1"/>
    <property type="molecule type" value="Genomic_DNA"/>
</dbReference>
<dbReference type="GO" id="GO:0016616">
    <property type="term" value="F:oxidoreductase activity, acting on the CH-OH group of donors, NAD or NADP as acceptor"/>
    <property type="evidence" value="ECO:0007669"/>
    <property type="project" value="InterPro"/>
</dbReference>
<name>A0A5M3WHV6_9ACTN</name>
<accession>A0A5M3WHV6</accession>
<dbReference type="PANTHER" id="PTHR43750:SF3">
    <property type="entry name" value="UDP-GLUCOSE 6-DEHYDROGENASE TUAD"/>
    <property type="match status" value="1"/>
</dbReference>
<dbReference type="Proteomes" id="UP000331127">
    <property type="component" value="Unassembled WGS sequence"/>
</dbReference>
<evidence type="ECO:0000259" key="1">
    <source>
        <dbReference type="SMART" id="SM00984"/>
    </source>
</evidence>
<organism evidence="2 3">
    <name type="scientific">Acrocarpospora macrocephala</name>
    <dbReference type="NCBI Taxonomy" id="150177"/>
    <lineage>
        <taxon>Bacteria</taxon>
        <taxon>Bacillati</taxon>
        <taxon>Actinomycetota</taxon>
        <taxon>Actinomycetes</taxon>
        <taxon>Streptosporangiales</taxon>
        <taxon>Streptosporangiaceae</taxon>
        <taxon>Acrocarpospora</taxon>
    </lineage>
</organism>
<evidence type="ECO:0000313" key="3">
    <source>
        <dbReference type="Proteomes" id="UP000331127"/>
    </source>
</evidence>
<keyword evidence="3" id="KW-1185">Reference proteome</keyword>
<protein>
    <recommendedName>
        <fullName evidence="1">UDP-glucose/GDP-mannose dehydrogenase C-terminal domain-containing protein</fullName>
    </recommendedName>
</protein>
<dbReference type="GO" id="GO:0051287">
    <property type="term" value="F:NAD binding"/>
    <property type="evidence" value="ECO:0007669"/>
    <property type="project" value="InterPro"/>
</dbReference>
<sequence length="225" mass="25284">MATPRTSDPATSARVNAAWYRIDSLAGRARDGHPARTRLPRETEDVARWEAAKQVRLPGDLYASLLRHNRRQFRFGLPVDAINRRRRSRTIDLVRELLGGQLDGKRIACLGAAFKPNSDDIRDAPALDVARTMHGLGANVRVYDPAALDNARRAYPELRYGTSALDVAQDADVVVLLTEWAEFREIQPSALAQVVRNRRIVDGRHALDAEAWRAEGWEYRALGRP</sequence>
<reference evidence="2 3" key="1">
    <citation type="submission" date="2019-10" db="EMBL/GenBank/DDBJ databases">
        <title>Whole genome shotgun sequence of Acrocarpospora macrocephala NBRC 16266.</title>
        <authorList>
            <person name="Ichikawa N."/>
            <person name="Kimura A."/>
            <person name="Kitahashi Y."/>
            <person name="Komaki H."/>
            <person name="Oguchi A."/>
        </authorList>
    </citation>
    <scope>NUCLEOTIDE SEQUENCE [LARGE SCALE GENOMIC DNA]</scope>
    <source>
        <strain evidence="2 3">NBRC 16266</strain>
    </source>
</reference>
<feature type="domain" description="UDP-glucose/GDP-mannose dehydrogenase C-terminal" evidence="1">
    <location>
        <begin position="108"/>
        <end position="209"/>
    </location>
</feature>
<dbReference type="Gene3D" id="3.40.50.720">
    <property type="entry name" value="NAD(P)-binding Rossmann-like Domain"/>
    <property type="match status" value="1"/>
</dbReference>
<dbReference type="InterPro" id="IPR014027">
    <property type="entry name" value="UDP-Glc/GDP-Man_DH_C"/>
</dbReference>
<dbReference type="AlphaFoldDB" id="A0A5M3WHV6"/>
<dbReference type="SUPFAM" id="SSF52413">
    <property type="entry name" value="UDP-glucose/GDP-mannose dehydrogenase C-terminal domain"/>
    <property type="match status" value="1"/>
</dbReference>